<evidence type="ECO:0000313" key="1">
    <source>
        <dbReference type="EMBL" id="CAF3979630.1"/>
    </source>
</evidence>
<dbReference type="SUPFAM" id="SSF52151">
    <property type="entry name" value="FabD/lysophospholipase-like"/>
    <property type="match status" value="1"/>
</dbReference>
<evidence type="ECO:0008006" key="3">
    <source>
        <dbReference type="Google" id="ProtNLM"/>
    </source>
</evidence>
<gene>
    <name evidence="1" type="ORF">JBS370_LOCUS25105</name>
</gene>
<reference evidence="1" key="1">
    <citation type="submission" date="2021-02" db="EMBL/GenBank/DDBJ databases">
        <authorList>
            <person name="Nowell W R."/>
        </authorList>
    </citation>
    <scope>NUCLEOTIDE SEQUENCE</scope>
</reference>
<proteinExistence type="predicted"/>
<dbReference type="Gene3D" id="3.40.1090.10">
    <property type="entry name" value="Cytosolic phospholipase A2 catalytic domain"/>
    <property type="match status" value="1"/>
</dbReference>
<organism evidence="1 2">
    <name type="scientific">Rotaria sordida</name>
    <dbReference type="NCBI Taxonomy" id="392033"/>
    <lineage>
        <taxon>Eukaryota</taxon>
        <taxon>Metazoa</taxon>
        <taxon>Spiralia</taxon>
        <taxon>Gnathifera</taxon>
        <taxon>Rotifera</taxon>
        <taxon>Eurotatoria</taxon>
        <taxon>Bdelloidea</taxon>
        <taxon>Philodinida</taxon>
        <taxon>Philodinidae</taxon>
        <taxon>Rotaria</taxon>
    </lineage>
</organism>
<protein>
    <recommendedName>
        <fullName evidence="3">PNPLA domain-containing protein</fullName>
    </recommendedName>
</protein>
<dbReference type="InterPro" id="IPR016035">
    <property type="entry name" value="Acyl_Trfase/lysoPLipase"/>
</dbReference>
<evidence type="ECO:0000313" key="2">
    <source>
        <dbReference type="Proteomes" id="UP000663836"/>
    </source>
</evidence>
<dbReference type="PANTHER" id="PTHR32176">
    <property type="entry name" value="XYLOSE ISOMERASE"/>
    <property type="match status" value="1"/>
</dbReference>
<comment type="caution">
    <text evidence="1">The sequence shown here is derived from an EMBL/GenBank/DDBJ whole genome shotgun (WGS) entry which is preliminary data.</text>
</comment>
<dbReference type="AlphaFoldDB" id="A0A819MF18"/>
<dbReference type="EMBL" id="CAJOBD010004084">
    <property type="protein sequence ID" value="CAF3979630.1"/>
    <property type="molecule type" value="Genomic_DNA"/>
</dbReference>
<name>A0A819MF18_9BILA</name>
<sequence length="243" mass="28445">MWAKYDHKEIHEKIDKVIDEIFKERLDDDGKQLTAKNATLLDLHNLLNLDHKIDYAKIEHYRQYYGNLLEFVDDKPSKTDDTRHHYHVTREKVLLITAYNTTKSCITVFNTSYAEHWPYRIADVLKATMTAPTYFEPFPIKDKKINGIFLEMNEPEVFIDGGVFANDPELTALWAIQMQWKKLVNYRLLSIGTGCYNPQLDPKSWGGYWEWLVSGKSGLVTDTLMDATQDGKKTDRYRTKLEE</sequence>
<accession>A0A819MF18</accession>
<dbReference type="PANTHER" id="PTHR32176:SF92">
    <property type="entry name" value="XYLOSE ISOMERASE"/>
    <property type="match status" value="1"/>
</dbReference>
<dbReference type="Proteomes" id="UP000663836">
    <property type="component" value="Unassembled WGS sequence"/>
</dbReference>